<feature type="domain" description="Aminoglycoside phosphotransferase" evidence="1">
    <location>
        <begin position="22"/>
        <end position="259"/>
    </location>
</feature>
<sequence length="336" mass="39102">MSEIKDVMKAYGLEPLKIEQITDRVYKVSDGSNTYALKESRLTTPAISAWEQVYHHAYAFHLTSILPVYLTSQSGFYTETGSAYYYLTPWVSEDRLTHEQKIINAYETIAAIHAKTSQQTTVDTETIAATFGDYRNNCAQLKPKLLNYVQLFERNHFMSPFELQVCTHYHVLLTVLNEIDYYLDKFIKELEASSNWHNCLCHGHLELSHFLNHGHTYLINWENATFDTPVTDLSHLLRSQTRYYDQSLEQLAELFAAYTELNTLTASQHHLLSIYLLDPFYYISVIEDYLEQPERLSMVKRTQMLESAFRQLTLGLKWNDGKDTYDYEESAEDANS</sequence>
<dbReference type="STRING" id="640948.SAMN05216238_102292"/>
<dbReference type="RefSeq" id="WP_090081544.1">
    <property type="nucleotide sequence ID" value="NZ_FOMR01000002.1"/>
</dbReference>
<dbReference type="OrthoDB" id="2379727at2"/>
<name>A0A1I1TII6_9BACI</name>
<gene>
    <name evidence="2" type="ORF">SAMN05216238_102292</name>
</gene>
<organism evidence="2 3">
    <name type="scientific">Lentibacillus persicus</name>
    <dbReference type="NCBI Taxonomy" id="640948"/>
    <lineage>
        <taxon>Bacteria</taxon>
        <taxon>Bacillati</taxon>
        <taxon>Bacillota</taxon>
        <taxon>Bacilli</taxon>
        <taxon>Bacillales</taxon>
        <taxon>Bacillaceae</taxon>
        <taxon>Lentibacillus</taxon>
    </lineage>
</organism>
<evidence type="ECO:0000313" key="2">
    <source>
        <dbReference type="EMBL" id="SFD58377.1"/>
    </source>
</evidence>
<dbReference type="InterPro" id="IPR011009">
    <property type="entry name" value="Kinase-like_dom_sf"/>
</dbReference>
<dbReference type="EMBL" id="FOMR01000002">
    <property type="protein sequence ID" value="SFD58377.1"/>
    <property type="molecule type" value="Genomic_DNA"/>
</dbReference>
<keyword evidence="2" id="KW-0167">Capsid protein</keyword>
<evidence type="ECO:0000313" key="3">
    <source>
        <dbReference type="Proteomes" id="UP000199474"/>
    </source>
</evidence>
<dbReference type="Gene3D" id="3.90.1200.10">
    <property type="match status" value="1"/>
</dbReference>
<dbReference type="InterPro" id="IPR002575">
    <property type="entry name" value="Aminoglycoside_PTrfase"/>
</dbReference>
<dbReference type="GO" id="GO:0042601">
    <property type="term" value="C:endospore-forming forespore"/>
    <property type="evidence" value="ECO:0007669"/>
    <property type="project" value="TreeGrafter"/>
</dbReference>
<dbReference type="AlphaFoldDB" id="A0A1I1TII6"/>
<dbReference type="InterPro" id="IPR047175">
    <property type="entry name" value="CotS-like"/>
</dbReference>
<dbReference type="Pfam" id="PF01636">
    <property type="entry name" value="APH"/>
    <property type="match status" value="1"/>
</dbReference>
<dbReference type="PANTHER" id="PTHR39179:SF3">
    <property type="entry name" value="COTS-RELATED PROTEIN"/>
    <property type="match status" value="1"/>
</dbReference>
<evidence type="ECO:0000259" key="1">
    <source>
        <dbReference type="Pfam" id="PF01636"/>
    </source>
</evidence>
<dbReference type="PANTHER" id="PTHR39179">
    <property type="entry name" value="SPORE COAT PROTEIN I"/>
    <property type="match status" value="1"/>
</dbReference>
<dbReference type="Gene3D" id="3.30.200.20">
    <property type="entry name" value="Phosphorylase Kinase, domain 1"/>
    <property type="match status" value="1"/>
</dbReference>
<dbReference type="Proteomes" id="UP000199474">
    <property type="component" value="Unassembled WGS sequence"/>
</dbReference>
<protein>
    <submittedName>
        <fullName evidence="2">Spore coat protein YsxE</fullName>
    </submittedName>
</protein>
<reference evidence="3" key="1">
    <citation type="submission" date="2016-10" db="EMBL/GenBank/DDBJ databases">
        <authorList>
            <person name="Varghese N."/>
            <person name="Submissions S."/>
        </authorList>
    </citation>
    <scope>NUCLEOTIDE SEQUENCE [LARGE SCALE GENOMIC DNA]</scope>
    <source>
        <strain evidence="3">DSM 22530</strain>
    </source>
</reference>
<accession>A0A1I1TII6</accession>
<keyword evidence="3" id="KW-1185">Reference proteome</keyword>
<dbReference type="SUPFAM" id="SSF56112">
    <property type="entry name" value="Protein kinase-like (PK-like)"/>
    <property type="match status" value="1"/>
</dbReference>
<keyword evidence="2" id="KW-0946">Virion</keyword>
<proteinExistence type="predicted"/>